<dbReference type="Pfam" id="PF04500">
    <property type="entry name" value="FLYWCH"/>
    <property type="match status" value="1"/>
</dbReference>
<keyword evidence="1" id="KW-0479">Metal-binding</keyword>
<evidence type="ECO:0000256" key="3">
    <source>
        <dbReference type="ARBA" id="ARBA00022833"/>
    </source>
</evidence>
<comment type="caution">
    <text evidence="5">The sequence shown here is derived from an EMBL/GenBank/DDBJ whole genome shotgun (WGS) entry which is preliminary data.</text>
</comment>
<evidence type="ECO:0000256" key="1">
    <source>
        <dbReference type="ARBA" id="ARBA00022723"/>
    </source>
</evidence>
<dbReference type="AlphaFoldDB" id="A0AAV7HZM4"/>
<reference evidence="5 6" key="1">
    <citation type="journal article" date="2021" name="J. Hered.">
        <title>A chromosome-level genome assembly of the parasitoid wasp, Cotesia glomerata (Hymenoptera: Braconidae).</title>
        <authorList>
            <person name="Pinto B.J."/>
            <person name="Weis J.J."/>
            <person name="Gamble T."/>
            <person name="Ode P.J."/>
            <person name="Paul R."/>
            <person name="Zaspel J.M."/>
        </authorList>
    </citation>
    <scope>NUCLEOTIDE SEQUENCE [LARGE SCALE GENOMIC DNA]</scope>
    <source>
        <strain evidence="5">CgM1</strain>
    </source>
</reference>
<organism evidence="5 6">
    <name type="scientific">Cotesia glomerata</name>
    <name type="common">Lepidopteran parasitic wasp</name>
    <name type="synonym">Apanteles glomeratus</name>
    <dbReference type="NCBI Taxonomy" id="32391"/>
    <lineage>
        <taxon>Eukaryota</taxon>
        <taxon>Metazoa</taxon>
        <taxon>Ecdysozoa</taxon>
        <taxon>Arthropoda</taxon>
        <taxon>Hexapoda</taxon>
        <taxon>Insecta</taxon>
        <taxon>Pterygota</taxon>
        <taxon>Neoptera</taxon>
        <taxon>Endopterygota</taxon>
        <taxon>Hymenoptera</taxon>
        <taxon>Apocrita</taxon>
        <taxon>Ichneumonoidea</taxon>
        <taxon>Braconidae</taxon>
        <taxon>Microgastrinae</taxon>
        <taxon>Cotesia</taxon>
    </lineage>
</organism>
<gene>
    <name evidence="5" type="ORF">KQX54_000006</name>
</gene>
<evidence type="ECO:0000313" key="5">
    <source>
        <dbReference type="EMBL" id="KAH0537129.1"/>
    </source>
</evidence>
<feature type="non-terminal residue" evidence="5">
    <location>
        <position position="91"/>
    </location>
</feature>
<evidence type="ECO:0000259" key="4">
    <source>
        <dbReference type="Pfam" id="PF04500"/>
    </source>
</evidence>
<dbReference type="Gene3D" id="2.20.25.240">
    <property type="match status" value="1"/>
</dbReference>
<dbReference type="EMBL" id="JAHXZJ010002717">
    <property type="protein sequence ID" value="KAH0537129.1"/>
    <property type="molecule type" value="Genomic_DNA"/>
</dbReference>
<keyword evidence="6" id="KW-1185">Reference proteome</keyword>
<name>A0AAV7HZM4_COTGL</name>
<keyword evidence="3" id="KW-0862">Zinc</keyword>
<evidence type="ECO:0000256" key="2">
    <source>
        <dbReference type="ARBA" id="ARBA00022771"/>
    </source>
</evidence>
<dbReference type="InterPro" id="IPR007588">
    <property type="entry name" value="Znf_FLYWCH"/>
</dbReference>
<protein>
    <recommendedName>
        <fullName evidence="4">FLYWCH-type domain-containing protein</fullName>
    </recommendedName>
</protein>
<proteinExistence type="predicted"/>
<sequence>MSVEKKARPIRKIFHEGFFYIVNNETKNNRYMLCDQHRSKKCRGRIIQRNIDSNEYEETQSHCHDKSDTKFFINQFKQEFKKAVMSKSCKP</sequence>
<dbReference type="GO" id="GO:0008270">
    <property type="term" value="F:zinc ion binding"/>
    <property type="evidence" value="ECO:0007669"/>
    <property type="project" value="UniProtKB-KW"/>
</dbReference>
<keyword evidence="2" id="KW-0863">Zinc-finger</keyword>
<dbReference type="Proteomes" id="UP000826195">
    <property type="component" value="Unassembled WGS sequence"/>
</dbReference>
<evidence type="ECO:0000313" key="6">
    <source>
        <dbReference type="Proteomes" id="UP000826195"/>
    </source>
</evidence>
<feature type="domain" description="FLYWCH-type" evidence="4">
    <location>
        <begin position="11"/>
        <end position="64"/>
    </location>
</feature>
<accession>A0AAV7HZM4</accession>